<dbReference type="AlphaFoldDB" id="A0A7W3P7J5"/>
<reference evidence="2 3" key="1">
    <citation type="submission" date="2020-07" db="EMBL/GenBank/DDBJ databases">
        <title>Sequencing the genomes of 1000 actinobacteria strains.</title>
        <authorList>
            <person name="Klenk H.-P."/>
        </authorList>
    </citation>
    <scope>NUCLEOTIDE SEQUENCE [LARGE SCALE GENOMIC DNA]</scope>
    <source>
        <strain evidence="2 3">DSM 100723</strain>
    </source>
</reference>
<accession>A0A7W3P7J5</accession>
<dbReference type="EMBL" id="JACGWT010000006">
    <property type="protein sequence ID" value="MBA8796093.1"/>
    <property type="molecule type" value="Genomic_DNA"/>
</dbReference>
<evidence type="ECO:0000313" key="3">
    <source>
        <dbReference type="Proteomes" id="UP000523079"/>
    </source>
</evidence>
<sequence>MAPSAKNPRKPASATPKKSTKSAKSAKPVKSAKPGKADRHASTSRKSGRKAAAETFATLVADRVVERLRGEDRPAAPAGVAAQTVSVDFYFDPLCPWAWITSRWMLEVEQVRPVSTVFKVMSLSVLNQDREGLSEDYRRKMDDAWRPVRIALAVGQQYGQEQLRAFYTAIGTRFHDRGEARDRATLEAALTDVGLPAELAEVGEVGDEDDALRAAHQEAMALVGTEVGTPVIRIGDQAIFGPVLTPRPKGEAAGRAFDAVRTLLDTPGFYELKRSRTADPAFD</sequence>
<dbReference type="CDD" id="cd02972">
    <property type="entry name" value="DsbA_family"/>
    <property type="match status" value="1"/>
</dbReference>
<protein>
    <submittedName>
        <fullName evidence="2">2-hydroxychromene-2-carboxylate isomerase</fullName>
    </submittedName>
</protein>
<evidence type="ECO:0000313" key="2">
    <source>
        <dbReference type="EMBL" id="MBA8796093.1"/>
    </source>
</evidence>
<dbReference type="SUPFAM" id="SSF52833">
    <property type="entry name" value="Thioredoxin-like"/>
    <property type="match status" value="1"/>
</dbReference>
<name>A0A7W3P7J5_9ACTN</name>
<dbReference type="InterPro" id="IPR053977">
    <property type="entry name" value="Rv2466c-like"/>
</dbReference>
<dbReference type="InterPro" id="IPR036249">
    <property type="entry name" value="Thioredoxin-like_sf"/>
</dbReference>
<dbReference type="Pfam" id="PF22234">
    <property type="entry name" value="Rv2466c-like"/>
    <property type="match status" value="1"/>
</dbReference>
<dbReference type="GO" id="GO:0016853">
    <property type="term" value="F:isomerase activity"/>
    <property type="evidence" value="ECO:0007669"/>
    <property type="project" value="UniProtKB-KW"/>
</dbReference>
<keyword evidence="2" id="KW-0413">Isomerase</keyword>
<dbReference type="Proteomes" id="UP000523079">
    <property type="component" value="Unassembled WGS sequence"/>
</dbReference>
<gene>
    <name evidence="2" type="ORF">FHX74_003734</name>
</gene>
<dbReference type="Gene3D" id="3.40.30.10">
    <property type="entry name" value="Glutaredoxin"/>
    <property type="match status" value="1"/>
</dbReference>
<proteinExistence type="predicted"/>
<feature type="region of interest" description="Disordered" evidence="1">
    <location>
        <begin position="1"/>
        <end position="50"/>
    </location>
</feature>
<keyword evidence="3" id="KW-1185">Reference proteome</keyword>
<feature type="compositionally biased region" description="Low complexity" evidence="1">
    <location>
        <begin position="10"/>
        <end position="34"/>
    </location>
</feature>
<dbReference type="RefSeq" id="WP_182561670.1">
    <property type="nucleotide sequence ID" value="NZ_JACGWT010000006.1"/>
</dbReference>
<comment type="caution">
    <text evidence="2">The sequence shown here is derived from an EMBL/GenBank/DDBJ whole genome shotgun (WGS) entry which is preliminary data.</text>
</comment>
<organism evidence="2 3">
    <name type="scientific">Microlunatus kandeliicorticis</name>
    <dbReference type="NCBI Taxonomy" id="1759536"/>
    <lineage>
        <taxon>Bacteria</taxon>
        <taxon>Bacillati</taxon>
        <taxon>Actinomycetota</taxon>
        <taxon>Actinomycetes</taxon>
        <taxon>Propionibacteriales</taxon>
        <taxon>Propionibacteriaceae</taxon>
        <taxon>Microlunatus</taxon>
    </lineage>
</organism>
<evidence type="ECO:0000256" key="1">
    <source>
        <dbReference type="SAM" id="MobiDB-lite"/>
    </source>
</evidence>